<dbReference type="Proteomes" id="UP000075809">
    <property type="component" value="Unassembled WGS sequence"/>
</dbReference>
<evidence type="ECO:0000313" key="3">
    <source>
        <dbReference type="Proteomes" id="UP000075809"/>
    </source>
</evidence>
<dbReference type="EMBL" id="KQ982431">
    <property type="protein sequence ID" value="KYQ56489.1"/>
    <property type="molecule type" value="Genomic_DNA"/>
</dbReference>
<feature type="transmembrane region" description="Helical" evidence="1">
    <location>
        <begin position="98"/>
        <end position="115"/>
    </location>
</feature>
<dbReference type="PANTHER" id="PTHR46114">
    <property type="entry name" value="APPLE DOMAIN-CONTAINING PROTEIN"/>
    <property type="match status" value="1"/>
</dbReference>
<dbReference type="AlphaFoldDB" id="A0A151X824"/>
<protein>
    <submittedName>
        <fullName evidence="2">Uncharacterized protein</fullName>
    </submittedName>
</protein>
<keyword evidence="1" id="KW-0812">Transmembrane</keyword>
<gene>
    <name evidence="2" type="ORF">ALC60_04566</name>
</gene>
<feature type="non-terminal residue" evidence="2">
    <location>
        <position position="1"/>
    </location>
</feature>
<sequence length="116" mass="13746">ENFLSNKNTDNHKELVAEMISAFHAMKVNMSLKIHLLHNHLDFFTPNLGKFSDEHGERFHQDITITEKRFKEKDVRHMLGEYCWSIVRDTKSESYKRQIKILTIIIIIIIIIVLLL</sequence>
<accession>A0A151X824</accession>
<keyword evidence="1" id="KW-0472">Membrane</keyword>
<dbReference type="PANTHER" id="PTHR46114:SF1">
    <property type="entry name" value="ZAD DOMAIN-CONTAINING PROTEIN"/>
    <property type="match status" value="1"/>
</dbReference>
<organism evidence="2 3">
    <name type="scientific">Mycetomoellerius zeteki</name>
    <dbReference type="NCBI Taxonomy" id="64791"/>
    <lineage>
        <taxon>Eukaryota</taxon>
        <taxon>Metazoa</taxon>
        <taxon>Ecdysozoa</taxon>
        <taxon>Arthropoda</taxon>
        <taxon>Hexapoda</taxon>
        <taxon>Insecta</taxon>
        <taxon>Pterygota</taxon>
        <taxon>Neoptera</taxon>
        <taxon>Endopterygota</taxon>
        <taxon>Hymenoptera</taxon>
        <taxon>Apocrita</taxon>
        <taxon>Aculeata</taxon>
        <taxon>Formicoidea</taxon>
        <taxon>Formicidae</taxon>
        <taxon>Myrmicinae</taxon>
        <taxon>Mycetomoellerius</taxon>
    </lineage>
</organism>
<keyword evidence="1" id="KW-1133">Transmembrane helix</keyword>
<name>A0A151X824_9HYME</name>
<keyword evidence="3" id="KW-1185">Reference proteome</keyword>
<proteinExistence type="predicted"/>
<evidence type="ECO:0000313" key="2">
    <source>
        <dbReference type="EMBL" id="KYQ56489.1"/>
    </source>
</evidence>
<evidence type="ECO:0000256" key="1">
    <source>
        <dbReference type="SAM" id="Phobius"/>
    </source>
</evidence>
<reference evidence="2 3" key="1">
    <citation type="submission" date="2015-09" db="EMBL/GenBank/DDBJ databases">
        <title>Trachymyrmex zeteki WGS genome.</title>
        <authorList>
            <person name="Nygaard S."/>
            <person name="Hu H."/>
            <person name="Boomsma J."/>
            <person name="Zhang G."/>
        </authorList>
    </citation>
    <scope>NUCLEOTIDE SEQUENCE [LARGE SCALE GENOMIC DNA]</scope>
    <source>
        <strain evidence="2">Tzet28-1</strain>
        <tissue evidence="2">Whole body</tissue>
    </source>
</reference>